<proteinExistence type="predicted"/>
<dbReference type="GO" id="GO:0000976">
    <property type="term" value="F:transcription cis-regulatory region binding"/>
    <property type="evidence" value="ECO:0007669"/>
    <property type="project" value="TreeGrafter"/>
</dbReference>
<dbReference type="PANTHER" id="PTHR30146">
    <property type="entry name" value="LACI-RELATED TRANSCRIPTIONAL REPRESSOR"/>
    <property type="match status" value="1"/>
</dbReference>
<keyword evidence="7" id="KW-1185">Reference proteome</keyword>
<evidence type="ECO:0000313" key="6">
    <source>
        <dbReference type="EMBL" id="OUN44555.1"/>
    </source>
</evidence>
<keyword evidence="1" id="KW-0678">Repressor</keyword>
<reference evidence="7" key="1">
    <citation type="submission" date="2017-04" db="EMBL/GenBank/DDBJ databases">
        <title>Function of individual gut microbiota members based on whole genome sequencing of pure cultures obtained from chicken caecum.</title>
        <authorList>
            <person name="Medvecky M."/>
            <person name="Cejkova D."/>
            <person name="Polansky O."/>
            <person name="Karasova D."/>
            <person name="Kubasova T."/>
            <person name="Cizek A."/>
            <person name="Rychlik I."/>
        </authorList>
    </citation>
    <scope>NUCLEOTIDE SEQUENCE [LARGE SCALE GENOMIC DNA]</scope>
    <source>
        <strain evidence="7">An70</strain>
    </source>
</reference>
<dbReference type="EMBL" id="NFHO01000001">
    <property type="protein sequence ID" value="OUN44555.1"/>
    <property type="molecule type" value="Genomic_DNA"/>
</dbReference>
<feature type="domain" description="HTH lacI-type" evidence="5">
    <location>
        <begin position="1"/>
        <end position="55"/>
    </location>
</feature>
<sequence>MNIRDIAERAGYGVSTVSRVINGQSNVSDQARERILAVMDACGYEPNTNARYLKMRSPSPVAVFVMGTSNRLFGDILTRIQARFWALGEEVAVTHLEDDANEVQFAIGYQQTRHPKAMLFLGGERTYFREAFGQITVPSVLITNTAEGLGFENLSSVTIDNEAAAARAIDYLHAAGHRRIGILGGTRSPEQIGGRRLEGAESALMAHGIVFSRDQDYEPCDFTEEAGCRAIRRLLWRSPDLTAVLALGDVIAFGAIRAIYDRGGSVPGTLSIMGFDGTALSRYSVPRITTVRQDTDALADRSVDLLLQGMQGPAQALHELAPFDILEQESVGAPNISGVANLLAAAHDTHRLHR</sequence>
<organism evidence="6 7">
    <name type="scientific">Enorma massiliensis</name>
    <dbReference type="NCBI Taxonomy" id="1472761"/>
    <lineage>
        <taxon>Bacteria</taxon>
        <taxon>Bacillati</taxon>
        <taxon>Actinomycetota</taxon>
        <taxon>Coriobacteriia</taxon>
        <taxon>Coriobacteriales</taxon>
        <taxon>Coriobacteriaceae</taxon>
        <taxon>Enorma</taxon>
    </lineage>
</organism>
<comment type="caution">
    <text evidence="6">The sequence shown here is derived from an EMBL/GenBank/DDBJ whole genome shotgun (WGS) entry which is preliminary data.</text>
</comment>
<keyword evidence="3" id="KW-0238">DNA-binding</keyword>
<dbReference type="Gene3D" id="3.40.50.2300">
    <property type="match status" value="2"/>
</dbReference>
<accession>A0A1Y3U8X0</accession>
<gene>
    <name evidence="6" type="ORF">B5G21_01055</name>
</gene>
<dbReference type="PROSITE" id="PS50932">
    <property type="entry name" value="HTH_LACI_2"/>
    <property type="match status" value="1"/>
</dbReference>
<keyword evidence="4" id="KW-0804">Transcription</keyword>
<dbReference type="CDD" id="cd01392">
    <property type="entry name" value="HTH_LacI"/>
    <property type="match status" value="1"/>
</dbReference>
<dbReference type="eggNOG" id="COG1609">
    <property type="taxonomic scope" value="Bacteria"/>
</dbReference>
<dbReference type="SUPFAM" id="SSF53822">
    <property type="entry name" value="Periplasmic binding protein-like I"/>
    <property type="match status" value="1"/>
</dbReference>
<protein>
    <submittedName>
        <fullName evidence="6">LacI family transcriptional regulator</fullName>
    </submittedName>
</protein>
<dbReference type="AlphaFoldDB" id="A0A1Y3U8X0"/>
<dbReference type="RefSeq" id="WP_087185662.1">
    <property type="nucleotide sequence ID" value="NZ_NFHO01000001.1"/>
</dbReference>
<evidence type="ECO:0000256" key="1">
    <source>
        <dbReference type="ARBA" id="ARBA00022491"/>
    </source>
</evidence>
<dbReference type="PANTHER" id="PTHR30146:SF148">
    <property type="entry name" value="HTH-TYPE TRANSCRIPTIONAL REPRESSOR PURR-RELATED"/>
    <property type="match status" value="1"/>
</dbReference>
<dbReference type="Gene3D" id="1.10.260.40">
    <property type="entry name" value="lambda repressor-like DNA-binding domains"/>
    <property type="match status" value="1"/>
</dbReference>
<dbReference type="Pfam" id="PF13377">
    <property type="entry name" value="Peripla_BP_3"/>
    <property type="match status" value="1"/>
</dbReference>
<dbReference type="InterPro" id="IPR028082">
    <property type="entry name" value="Peripla_BP_I"/>
</dbReference>
<evidence type="ECO:0000256" key="2">
    <source>
        <dbReference type="ARBA" id="ARBA00023015"/>
    </source>
</evidence>
<dbReference type="InterPro" id="IPR010982">
    <property type="entry name" value="Lambda_DNA-bd_dom_sf"/>
</dbReference>
<dbReference type="Proteomes" id="UP000196560">
    <property type="component" value="Unassembled WGS sequence"/>
</dbReference>
<dbReference type="CDD" id="cd06267">
    <property type="entry name" value="PBP1_LacI_sugar_binding-like"/>
    <property type="match status" value="1"/>
</dbReference>
<dbReference type="InterPro" id="IPR000843">
    <property type="entry name" value="HTH_LacI"/>
</dbReference>
<evidence type="ECO:0000313" key="7">
    <source>
        <dbReference type="Proteomes" id="UP000196560"/>
    </source>
</evidence>
<evidence type="ECO:0000256" key="4">
    <source>
        <dbReference type="ARBA" id="ARBA00023163"/>
    </source>
</evidence>
<evidence type="ECO:0000256" key="3">
    <source>
        <dbReference type="ARBA" id="ARBA00023125"/>
    </source>
</evidence>
<dbReference type="GO" id="GO:0003700">
    <property type="term" value="F:DNA-binding transcription factor activity"/>
    <property type="evidence" value="ECO:0007669"/>
    <property type="project" value="TreeGrafter"/>
</dbReference>
<keyword evidence="2" id="KW-0805">Transcription regulation</keyword>
<evidence type="ECO:0000259" key="5">
    <source>
        <dbReference type="PROSITE" id="PS50932"/>
    </source>
</evidence>
<name>A0A1Y3U8X0_9ACTN</name>
<dbReference type="STRING" id="1118060.GCA_000311845_00896"/>
<dbReference type="SMART" id="SM00354">
    <property type="entry name" value="HTH_LACI"/>
    <property type="match status" value="1"/>
</dbReference>
<dbReference type="InterPro" id="IPR046335">
    <property type="entry name" value="LacI/GalR-like_sensor"/>
</dbReference>
<dbReference type="SUPFAM" id="SSF47413">
    <property type="entry name" value="lambda repressor-like DNA-binding domains"/>
    <property type="match status" value="1"/>
</dbReference>
<dbReference type="Pfam" id="PF00356">
    <property type="entry name" value="LacI"/>
    <property type="match status" value="1"/>
</dbReference>